<dbReference type="Pfam" id="PF00581">
    <property type="entry name" value="Rhodanese"/>
    <property type="match status" value="1"/>
</dbReference>
<gene>
    <name evidence="2" type="ORF">DIZ80_06575</name>
</gene>
<dbReference type="CDD" id="cd00158">
    <property type="entry name" value="RHOD"/>
    <property type="match status" value="1"/>
</dbReference>
<protein>
    <submittedName>
        <fullName evidence="2">Sulfurtransferase</fullName>
    </submittedName>
</protein>
<evidence type="ECO:0000313" key="3">
    <source>
        <dbReference type="Proteomes" id="UP000254266"/>
    </source>
</evidence>
<sequence length="137" mass="15711">MLFKMSGIIIFLLMLTGCTEPPYTNLDNAQLKLMIDKGIPVYDVRRVDEWRQTGVIKGSKLLTIISSEARVNPEFMPNFTRANDINSQVILICRTGNRTRKLATYLIENYGYKNIYNVQNGISHWIREGNSVVQARI</sequence>
<dbReference type="InterPro" id="IPR001763">
    <property type="entry name" value="Rhodanese-like_dom"/>
</dbReference>
<proteinExistence type="predicted"/>
<dbReference type="SMART" id="SM00450">
    <property type="entry name" value="RHOD"/>
    <property type="match status" value="1"/>
</dbReference>
<evidence type="ECO:0000259" key="1">
    <source>
        <dbReference type="PROSITE" id="PS50206"/>
    </source>
</evidence>
<feature type="domain" description="Rhodanese" evidence="1">
    <location>
        <begin position="35"/>
        <end position="134"/>
    </location>
</feature>
<evidence type="ECO:0000313" key="2">
    <source>
        <dbReference type="EMBL" id="RDH83798.1"/>
    </source>
</evidence>
<dbReference type="Gene3D" id="3.40.250.10">
    <property type="entry name" value="Rhodanese-like domain"/>
    <property type="match status" value="1"/>
</dbReference>
<keyword evidence="3" id="KW-1185">Reference proteome</keyword>
<dbReference type="EMBL" id="QFXC01000008">
    <property type="protein sequence ID" value="RDH83798.1"/>
    <property type="molecule type" value="Genomic_DNA"/>
</dbReference>
<dbReference type="SUPFAM" id="SSF52821">
    <property type="entry name" value="Rhodanese/Cell cycle control phosphatase"/>
    <property type="match status" value="1"/>
</dbReference>
<dbReference type="InterPro" id="IPR036873">
    <property type="entry name" value="Rhodanese-like_dom_sf"/>
</dbReference>
<dbReference type="PROSITE" id="PS50206">
    <property type="entry name" value="RHODANESE_3"/>
    <property type="match status" value="1"/>
</dbReference>
<organism evidence="2 3">
    <name type="scientific">endosymbiont of Galathealinum brachiosum</name>
    <dbReference type="NCBI Taxonomy" id="2200906"/>
    <lineage>
        <taxon>Bacteria</taxon>
        <taxon>Pseudomonadati</taxon>
        <taxon>Pseudomonadota</taxon>
        <taxon>Gammaproteobacteria</taxon>
        <taxon>sulfur-oxidizing symbionts</taxon>
    </lineage>
</organism>
<dbReference type="GO" id="GO:0016740">
    <property type="term" value="F:transferase activity"/>
    <property type="evidence" value="ECO:0007669"/>
    <property type="project" value="UniProtKB-KW"/>
</dbReference>
<dbReference type="Proteomes" id="UP000254266">
    <property type="component" value="Unassembled WGS sequence"/>
</dbReference>
<dbReference type="PROSITE" id="PS51257">
    <property type="entry name" value="PROKAR_LIPOPROTEIN"/>
    <property type="match status" value="1"/>
</dbReference>
<reference evidence="2 3" key="1">
    <citation type="journal article" date="2018" name="ISME J.">
        <title>Endosymbiont genomes yield clues of tubeworm success.</title>
        <authorList>
            <person name="Li Y."/>
            <person name="Liles M.R."/>
            <person name="Halanych K.M."/>
        </authorList>
    </citation>
    <scope>NUCLEOTIDE SEQUENCE [LARGE SCALE GENOMIC DNA]</scope>
    <source>
        <strain evidence="2">A1464</strain>
    </source>
</reference>
<dbReference type="AlphaFoldDB" id="A0A370DFU8"/>
<name>A0A370DFU8_9GAMM</name>
<comment type="caution">
    <text evidence="2">The sequence shown here is derived from an EMBL/GenBank/DDBJ whole genome shotgun (WGS) entry which is preliminary data.</text>
</comment>
<accession>A0A370DFU8</accession>